<keyword evidence="2" id="KW-0472">Membrane</keyword>
<name>A0AAD3Y856_NEPGR</name>
<keyword evidence="4" id="KW-1185">Reference proteome</keyword>
<dbReference type="EMBL" id="BSYO01000038">
    <property type="protein sequence ID" value="GMH30421.1"/>
    <property type="molecule type" value="Genomic_DNA"/>
</dbReference>
<feature type="region of interest" description="Disordered" evidence="1">
    <location>
        <begin position="166"/>
        <end position="188"/>
    </location>
</feature>
<reference evidence="3" key="1">
    <citation type="submission" date="2023-05" db="EMBL/GenBank/DDBJ databases">
        <title>Nepenthes gracilis genome sequencing.</title>
        <authorList>
            <person name="Fukushima K."/>
        </authorList>
    </citation>
    <scope>NUCLEOTIDE SEQUENCE</scope>
    <source>
        <strain evidence="3">SING2019-196</strain>
    </source>
</reference>
<feature type="transmembrane region" description="Helical" evidence="2">
    <location>
        <begin position="295"/>
        <end position="319"/>
    </location>
</feature>
<proteinExistence type="predicted"/>
<evidence type="ECO:0000256" key="2">
    <source>
        <dbReference type="SAM" id="Phobius"/>
    </source>
</evidence>
<accession>A0AAD3Y856</accession>
<feature type="region of interest" description="Disordered" evidence="1">
    <location>
        <begin position="1"/>
        <end position="29"/>
    </location>
</feature>
<comment type="caution">
    <text evidence="3">The sequence shown here is derived from an EMBL/GenBank/DDBJ whole genome shotgun (WGS) entry which is preliminary data.</text>
</comment>
<evidence type="ECO:0000256" key="1">
    <source>
        <dbReference type="SAM" id="MobiDB-lite"/>
    </source>
</evidence>
<dbReference type="AlphaFoldDB" id="A0AAD3Y856"/>
<keyword evidence="2" id="KW-1133">Transmembrane helix</keyword>
<evidence type="ECO:0000313" key="4">
    <source>
        <dbReference type="Proteomes" id="UP001279734"/>
    </source>
</evidence>
<protein>
    <submittedName>
        <fullName evidence="3">Uncharacterized protein</fullName>
    </submittedName>
</protein>
<feature type="compositionally biased region" description="Polar residues" evidence="1">
    <location>
        <begin position="8"/>
        <end position="19"/>
    </location>
</feature>
<organism evidence="3 4">
    <name type="scientific">Nepenthes gracilis</name>
    <name type="common">Slender pitcher plant</name>
    <dbReference type="NCBI Taxonomy" id="150966"/>
    <lineage>
        <taxon>Eukaryota</taxon>
        <taxon>Viridiplantae</taxon>
        <taxon>Streptophyta</taxon>
        <taxon>Embryophyta</taxon>
        <taxon>Tracheophyta</taxon>
        <taxon>Spermatophyta</taxon>
        <taxon>Magnoliopsida</taxon>
        <taxon>eudicotyledons</taxon>
        <taxon>Gunneridae</taxon>
        <taxon>Pentapetalae</taxon>
        <taxon>Caryophyllales</taxon>
        <taxon>Nepenthaceae</taxon>
        <taxon>Nepenthes</taxon>
    </lineage>
</organism>
<keyword evidence="2" id="KW-0812">Transmembrane</keyword>
<evidence type="ECO:0000313" key="3">
    <source>
        <dbReference type="EMBL" id="GMH30421.1"/>
    </source>
</evidence>
<feature type="compositionally biased region" description="Low complexity" evidence="1">
    <location>
        <begin position="70"/>
        <end position="83"/>
    </location>
</feature>
<gene>
    <name evidence="3" type="ORF">Nepgr_032264</name>
</gene>
<dbReference type="Proteomes" id="UP001279734">
    <property type="component" value="Unassembled WGS sequence"/>
</dbReference>
<sequence length="392" mass="40918">MGKDSAGPQHQGQRPSGSTDHLHPGQPKTNITRSTFIQLLPVNRSKPAGVKHQQLHRKSLIQDHSSRQAMQHSMHQSWSSKSSVTKTRATRLISIKIPQQLLLNSKSTILPTPAKAESIQSWIQGCLPLPCPSPAAGPSLELSSTASEASGGAGCSSVLDCQDGAPPNLAGSPSGRPNQLPDCMPESGSVDPQMFPPAEVVHCSPVGVRSDLHQLHGISGPCSVNGSRISSEPGSSPPTWASVVEKKAFGVRPCAYSSYVAADEQPSSLLMLVGLFYVYGRCERRAGPAAVGSSAYGVMAFGVATGVGLSAITIAVWVVKLANLFTNGEVWTVMPMVSSTGCSAIWGLETNCCSSAGYVGGGDDPVCWASSTGDGWTTALVFRVDDPSGGRT</sequence>
<feature type="region of interest" description="Disordered" evidence="1">
    <location>
        <begin position="64"/>
        <end position="83"/>
    </location>
</feature>